<dbReference type="OrthoDB" id="5295223at2"/>
<keyword evidence="3" id="KW-1185">Reference proteome</keyword>
<dbReference type="EMBL" id="CP017834">
    <property type="protein sequence ID" value="APJ03250.1"/>
    <property type="molecule type" value="Genomic_DNA"/>
</dbReference>
<dbReference type="Gene3D" id="1.10.20.60">
    <property type="entry name" value="Glu-tRNAGln amidotransferase C subunit, N-terminal domain"/>
    <property type="match status" value="1"/>
</dbReference>
<dbReference type="InterPro" id="IPR036113">
    <property type="entry name" value="Asp/Glu-ADT_sf_sub_c"/>
</dbReference>
<gene>
    <name evidence="2" type="ORF">AXG55_04760</name>
</gene>
<proteinExistence type="predicted"/>
<evidence type="ECO:0000313" key="3">
    <source>
        <dbReference type="Proteomes" id="UP000184731"/>
    </source>
</evidence>
<sequence>MATEFSRETVKRIAELGRLYLSEEEITIYQAELAKILEAFNALANLPLPEDFAGDARSALVMANAKSRGECDSISRLRPDEVDNSIATQVFLNQAPEREGVFVRVPAILAPST</sequence>
<dbReference type="Proteomes" id="UP000184731">
    <property type="component" value="Chromosome"/>
</dbReference>
<dbReference type="GO" id="GO:0006450">
    <property type="term" value="P:regulation of translational fidelity"/>
    <property type="evidence" value="ECO:0007669"/>
    <property type="project" value="InterPro"/>
</dbReference>
<dbReference type="Pfam" id="PF02686">
    <property type="entry name" value="GatC"/>
    <property type="match status" value="1"/>
</dbReference>
<evidence type="ECO:0000256" key="1">
    <source>
        <dbReference type="ARBA" id="ARBA00014426"/>
    </source>
</evidence>
<accession>A0A1L4CZ87</accession>
<dbReference type="RefSeq" id="WP_148696978.1">
    <property type="nucleotide sequence ID" value="NZ_CP017834.1"/>
</dbReference>
<reference evidence="2 3" key="1">
    <citation type="submission" date="2016-10" db="EMBL/GenBank/DDBJ databases">
        <title>Silvanigrella aquatica sp. nov., isolated from a freshwater lake located in the Black Forest, Germany, description of Silvanigrellaceae fam. nov., Silvanigrellales ord. nov., reclassification of the order Bdellovibrionales in the class Oligoflexia, reclassification of the families Bacteriovoracaceae and Halobacteriovoraceae in the new order Bacteriovoracales ord. nov., and reclassification of the family Pseudobacteriovoracaceae in the order Oligoflexiales.</title>
        <authorList>
            <person name="Hahn M.W."/>
            <person name="Schmidt J."/>
            <person name="Koll U."/>
            <person name="Rohde M."/>
            <person name="Verbag S."/>
            <person name="Pitt A."/>
            <person name="Nakai R."/>
            <person name="Naganuma T."/>
            <person name="Lang E."/>
        </authorList>
    </citation>
    <scope>NUCLEOTIDE SEQUENCE [LARGE SCALE GENOMIC DNA]</scope>
    <source>
        <strain evidence="2 3">MWH-Nonnen-W8red</strain>
    </source>
</reference>
<dbReference type="AlphaFoldDB" id="A0A1L4CZ87"/>
<dbReference type="SUPFAM" id="SSF141000">
    <property type="entry name" value="Glu-tRNAGln amidotransferase C subunit"/>
    <property type="match status" value="1"/>
</dbReference>
<dbReference type="KEGG" id="saqi:AXG55_04760"/>
<organism evidence="2 3">
    <name type="scientific">Silvanigrella aquatica</name>
    <dbReference type="NCBI Taxonomy" id="1915309"/>
    <lineage>
        <taxon>Bacteria</taxon>
        <taxon>Pseudomonadati</taxon>
        <taxon>Bdellovibrionota</taxon>
        <taxon>Oligoflexia</taxon>
        <taxon>Silvanigrellales</taxon>
        <taxon>Silvanigrellaceae</taxon>
        <taxon>Silvanigrella</taxon>
    </lineage>
</organism>
<evidence type="ECO:0000313" key="2">
    <source>
        <dbReference type="EMBL" id="APJ03250.1"/>
    </source>
</evidence>
<dbReference type="STRING" id="1915309.AXG55_04760"/>
<protein>
    <recommendedName>
        <fullName evidence="1">Glutamyl-tRNA(Gln) amidotransferase subunit C</fullName>
    </recommendedName>
</protein>
<dbReference type="InterPro" id="IPR003837">
    <property type="entry name" value="GatC"/>
</dbReference>
<name>A0A1L4CZ87_9BACT</name>